<dbReference type="EMBL" id="JBEXAC010000003">
    <property type="protein sequence ID" value="MET7001393.1"/>
    <property type="molecule type" value="Genomic_DNA"/>
</dbReference>
<comment type="caution">
    <text evidence="1">The sequence shown here is derived from an EMBL/GenBank/DDBJ whole genome shotgun (WGS) entry which is preliminary data.</text>
</comment>
<reference evidence="1 2" key="1">
    <citation type="submission" date="2024-06" db="EMBL/GenBank/DDBJ databases">
        <title>Chitinophaga defluvii sp. nov., isolated from municipal sewage.</title>
        <authorList>
            <person name="Zhang L."/>
        </authorList>
    </citation>
    <scope>NUCLEOTIDE SEQUENCE [LARGE SCALE GENOMIC DNA]</scope>
    <source>
        <strain evidence="1 2">H8</strain>
    </source>
</reference>
<evidence type="ECO:0000313" key="2">
    <source>
        <dbReference type="Proteomes" id="UP001549749"/>
    </source>
</evidence>
<gene>
    <name evidence="1" type="ORF">ABR189_28685</name>
</gene>
<name>A0ABV2TEE5_9BACT</name>
<protein>
    <submittedName>
        <fullName evidence="1">DUF3823 domain-containing protein</fullName>
    </submittedName>
</protein>
<dbReference type="RefSeq" id="WP_354663962.1">
    <property type="nucleotide sequence ID" value="NZ_JBEXAC010000003.1"/>
</dbReference>
<sequence length="238" mass="26024">MNRLIYIFFGLVWITLAPSCQKGDNYDGPNASFFGALTDAETGEPFQSEQPNGFRLKWTELSHGNNVQPDFFWGMQDGKFNWNFAFGYAGANYEIVPIEGAFAEPAPQTFKLDAGGRVEINFKVTPILRVAATHQLAGSMLTVQYVVTRPANSGNGATELSRVLVSGKTKYLGLANQGGFEESLSSPQRALTEEDLGKTITEKITLIPGKKYFMRVAAKAANPSGRVNYSPVVEINVP</sequence>
<evidence type="ECO:0000313" key="1">
    <source>
        <dbReference type="EMBL" id="MET7001393.1"/>
    </source>
</evidence>
<dbReference type="Proteomes" id="UP001549749">
    <property type="component" value="Unassembled WGS sequence"/>
</dbReference>
<dbReference type="Gene3D" id="2.60.40.1120">
    <property type="entry name" value="Carboxypeptidase-like, regulatory domain"/>
    <property type="match status" value="1"/>
</dbReference>
<organism evidence="1 2">
    <name type="scientific">Chitinophaga defluvii</name>
    <dbReference type="NCBI Taxonomy" id="3163343"/>
    <lineage>
        <taxon>Bacteria</taxon>
        <taxon>Pseudomonadati</taxon>
        <taxon>Bacteroidota</taxon>
        <taxon>Chitinophagia</taxon>
        <taxon>Chitinophagales</taxon>
        <taxon>Chitinophagaceae</taxon>
        <taxon>Chitinophaga</taxon>
    </lineage>
</organism>
<proteinExistence type="predicted"/>
<accession>A0ABV2TEE5</accession>
<keyword evidence="2" id="KW-1185">Reference proteome</keyword>